<dbReference type="Proteomes" id="UP000093129">
    <property type="component" value="Unassembled WGS sequence"/>
</dbReference>
<protein>
    <submittedName>
        <fullName evidence="2">Uncharacterized protein</fullName>
    </submittedName>
</protein>
<comment type="caution">
    <text evidence="2">The sequence shown here is derived from an EMBL/GenBank/DDBJ whole genome shotgun (WGS) entry which is preliminary data.</text>
</comment>
<name>A0A1B9BZ88_9PROT</name>
<sequence length="89" mass="10616">MHPLLKSIHCYPVEILAVVDQASNFAQRFRRHIAFKLSLEYDFCKEQDKSQRLRYYGLIFSFVIVTIMFNAVPSLLNSRNDFLRLFRQT</sequence>
<keyword evidence="1" id="KW-1133">Transmembrane helix</keyword>
<accession>A0A1B9BZ88</accession>
<keyword evidence="1" id="KW-0812">Transmembrane</keyword>
<keyword evidence="1" id="KW-0472">Membrane</keyword>
<proteinExistence type="predicted"/>
<evidence type="ECO:0000313" key="3">
    <source>
        <dbReference type="Proteomes" id="UP000093129"/>
    </source>
</evidence>
<evidence type="ECO:0000256" key="1">
    <source>
        <dbReference type="SAM" id="Phobius"/>
    </source>
</evidence>
<dbReference type="AlphaFoldDB" id="A0A1B9BZ88"/>
<feature type="transmembrane region" description="Helical" evidence="1">
    <location>
        <begin position="55"/>
        <end position="76"/>
    </location>
</feature>
<reference evidence="2 3" key="1">
    <citation type="submission" date="2016-07" db="EMBL/GenBank/DDBJ databases">
        <title>Draft genome of a psychrotolerant acidophile Acidithiobacillus ferrivorans strain YL15.</title>
        <authorList>
            <person name="Peng T."/>
            <person name="Ma L."/>
            <person name="Nan M."/>
            <person name="An N."/>
            <person name="Wang M."/>
            <person name="Qiu G."/>
            <person name="Zeng W."/>
        </authorList>
    </citation>
    <scope>NUCLEOTIDE SEQUENCE [LARGE SCALE GENOMIC DNA]</scope>
    <source>
        <strain evidence="2 3">YL15</strain>
    </source>
</reference>
<organism evidence="2 3">
    <name type="scientific">Acidithiobacillus ferrivorans</name>
    <dbReference type="NCBI Taxonomy" id="160808"/>
    <lineage>
        <taxon>Bacteria</taxon>
        <taxon>Pseudomonadati</taxon>
        <taxon>Pseudomonadota</taxon>
        <taxon>Acidithiobacillia</taxon>
        <taxon>Acidithiobacillales</taxon>
        <taxon>Acidithiobacillaceae</taxon>
        <taxon>Acidithiobacillus</taxon>
    </lineage>
</organism>
<dbReference type="EMBL" id="MASQ01000082">
    <property type="protein sequence ID" value="OCB02973.1"/>
    <property type="molecule type" value="Genomic_DNA"/>
</dbReference>
<evidence type="ECO:0000313" key="2">
    <source>
        <dbReference type="EMBL" id="OCB02973.1"/>
    </source>
</evidence>
<gene>
    <name evidence="2" type="ORF">BBC27_10230</name>
</gene>